<comment type="caution">
    <text evidence="3">The sequence shown here is derived from an EMBL/GenBank/DDBJ whole genome shotgun (WGS) entry which is preliminary data.</text>
</comment>
<evidence type="ECO:0000259" key="1">
    <source>
        <dbReference type="Pfam" id="PF05117"/>
    </source>
</evidence>
<proteinExistence type="predicted"/>
<gene>
    <name evidence="3" type="ORF">Enr8_03320</name>
</gene>
<protein>
    <submittedName>
        <fullName evidence="3">RNase E inhibitor protein</fullName>
    </submittedName>
</protein>
<dbReference type="Pfam" id="PF05117">
    <property type="entry name" value="DUF695"/>
    <property type="match status" value="1"/>
</dbReference>
<dbReference type="InterPro" id="IPR036701">
    <property type="entry name" value="RraB-like_sf"/>
</dbReference>
<dbReference type="OrthoDB" id="7839302at2"/>
<dbReference type="SUPFAM" id="SSF89946">
    <property type="entry name" value="Hypothetical protein VC0424"/>
    <property type="match status" value="1"/>
</dbReference>
<keyword evidence="4" id="KW-1185">Reference proteome</keyword>
<dbReference type="Proteomes" id="UP000318878">
    <property type="component" value="Unassembled WGS sequence"/>
</dbReference>
<evidence type="ECO:0000313" key="4">
    <source>
        <dbReference type="Proteomes" id="UP000318878"/>
    </source>
</evidence>
<evidence type="ECO:0000259" key="2">
    <source>
        <dbReference type="Pfam" id="PF06877"/>
    </source>
</evidence>
<dbReference type="EMBL" id="SJPF01000001">
    <property type="protein sequence ID" value="TWT38639.1"/>
    <property type="molecule type" value="Genomic_DNA"/>
</dbReference>
<evidence type="ECO:0000313" key="3">
    <source>
        <dbReference type="EMBL" id="TWT38639.1"/>
    </source>
</evidence>
<reference evidence="3 4" key="1">
    <citation type="submission" date="2019-02" db="EMBL/GenBank/DDBJ databases">
        <title>Deep-cultivation of Planctomycetes and their phenomic and genomic characterization uncovers novel biology.</title>
        <authorList>
            <person name="Wiegand S."/>
            <person name="Jogler M."/>
            <person name="Boedeker C."/>
            <person name="Pinto D."/>
            <person name="Vollmers J."/>
            <person name="Rivas-Marin E."/>
            <person name="Kohn T."/>
            <person name="Peeters S.H."/>
            <person name="Heuer A."/>
            <person name="Rast P."/>
            <person name="Oberbeckmann S."/>
            <person name="Bunk B."/>
            <person name="Jeske O."/>
            <person name="Meyerdierks A."/>
            <person name="Storesund J.E."/>
            <person name="Kallscheuer N."/>
            <person name="Luecker S."/>
            <person name="Lage O.M."/>
            <person name="Pohl T."/>
            <person name="Merkel B.J."/>
            <person name="Hornburger P."/>
            <person name="Mueller R.-W."/>
            <person name="Bruemmer F."/>
            <person name="Labrenz M."/>
            <person name="Spormann A.M."/>
            <person name="Op Den Camp H."/>
            <person name="Overmann J."/>
            <person name="Amann R."/>
            <person name="Jetten M.S.M."/>
            <person name="Mascher T."/>
            <person name="Medema M.H."/>
            <person name="Devos D.P."/>
            <person name="Kaster A.-K."/>
            <person name="Ovreas L."/>
            <person name="Rohde M."/>
            <person name="Galperin M.Y."/>
            <person name="Jogler C."/>
        </authorList>
    </citation>
    <scope>NUCLEOTIDE SEQUENCE [LARGE SCALE GENOMIC DNA]</scope>
    <source>
        <strain evidence="3 4">Enr8</strain>
    </source>
</reference>
<organism evidence="3 4">
    <name type="scientific">Blastopirellula retiformator</name>
    <dbReference type="NCBI Taxonomy" id="2527970"/>
    <lineage>
        <taxon>Bacteria</taxon>
        <taxon>Pseudomonadati</taxon>
        <taxon>Planctomycetota</taxon>
        <taxon>Planctomycetia</taxon>
        <taxon>Pirellulales</taxon>
        <taxon>Pirellulaceae</taxon>
        <taxon>Blastopirellula</taxon>
    </lineage>
</organism>
<name>A0A5C5VLG3_9BACT</name>
<feature type="domain" description="DUF695" evidence="1">
    <location>
        <begin position="3"/>
        <end position="136"/>
    </location>
</feature>
<dbReference type="InterPro" id="IPR009671">
    <property type="entry name" value="RraB_dom"/>
</dbReference>
<dbReference type="InterPro" id="IPR016097">
    <property type="entry name" value="DUF695"/>
</dbReference>
<dbReference type="Pfam" id="PF06877">
    <property type="entry name" value="RraB"/>
    <property type="match status" value="1"/>
</dbReference>
<feature type="domain" description="Regulator of ribonuclease activity B" evidence="2">
    <location>
        <begin position="145"/>
        <end position="244"/>
    </location>
</feature>
<dbReference type="AlphaFoldDB" id="A0A5C5VLG3"/>
<dbReference type="Gene3D" id="3.30.70.970">
    <property type="entry name" value="RraB-like"/>
    <property type="match status" value="1"/>
</dbReference>
<sequence length="250" mass="27198">MSDDWASYLVQIEDKPAAVLVDLGLASFAPIADLGQLVMLRLQIQQPTEDGLPGDDEFNRLCEIEDALDVAIGEVGDAASVGRITVAGCRDFFVYAADGAAVEAGMKQAMAAYPEYEFRSGVREDSDWSSYFEFLYPDPAEMKMIQNGRVLASLAEAGDDFDIEREVNHWIYFTSADGRAKFVEAAQAEGFEVAEQKEDAEGEAPFSVLLSHVTAVDYGTINGAVLTLFAMAAEQGGEYDGWETSVQRGE</sequence>
<dbReference type="RefSeq" id="WP_146428877.1">
    <property type="nucleotide sequence ID" value="NZ_SJPF01000001.1"/>
</dbReference>
<accession>A0A5C5VLG3</accession>